<sequence length="84" mass="8676">MTSHTNAHAQSSASADSVVLGIVHAVADADGADPTALPPLGEAVDTDALTTVLDSAGRRCRITFRYFDYVVTVRGDGAVTVDSQ</sequence>
<proteinExistence type="predicted"/>
<dbReference type="AlphaFoldDB" id="A0A285N496"/>
<accession>A0A285N496</accession>
<evidence type="ECO:0000313" key="3">
    <source>
        <dbReference type="Proteomes" id="UP000219453"/>
    </source>
</evidence>
<dbReference type="Pfam" id="PF18545">
    <property type="entry name" value="HalOD1"/>
    <property type="match status" value="1"/>
</dbReference>
<organism evidence="2 3">
    <name type="scientific">Natronoarchaeum philippinense</name>
    <dbReference type="NCBI Taxonomy" id="558529"/>
    <lineage>
        <taxon>Archaea</taxon>
        <taxon>Methanobacteriati</taxon>
        <taxon>Methanobacteriota</taxon>
        <taxon>Stenosarchaea group</taxon>
        <taxon>Halobacteria</taxon>
        <taxon>Halobacteriales</taxon>
        <taxon>Natronoarchaeaceae</taxon>
    </lineage>
</organism>
<keyword evidence="3" id="KW-1185">Reference proteome</keyword>
<dbReference type="Proteomes" id="UP000219453">
    <property type="component" value="Unassembled WGS sequence"/>
</dbReference>
<feature type="domain" description="Halobacterial output" evidence="1">
    <location>
        <begin position="15"/>
        <end position="82"/>
    </location>
</feature>
<gene>
    <name evidence="2" type="ORF">SAMN06269185_0361</name>
</gene>
<protein>
    <recommendedName>
        <fullName evidence="1">Halobacterial output domain-containing protein</fullName>
    </recommendedName>
</protein>
<dbReference type="EMBL" id="OBEJ01000001">
    <property type="protein sequence ID" value="SNZ03753.1"/>
    <property type="molecule type" value="Genomic_DNA"/>
</dbReference>
<evidence type="ECO:0000313" key="2">
    <source>
        <dbReference type="EMBL" id="SNZ03753.1"/>
    </source>
</evidence>
<dbReference type="OrthoDB" id="221929at2157"/>
<dbReference type="InterPro" id="IPR040624">
    <property type="entry name" value="HalOD1"/>
</dbReference>
<reference evidence="2 3" key="1">
    <citation type="submission" date="2017-09" db="EMBL/GenBank/DDBJ databases">
        <authorList>
            <person name="Ehlers B."/>
            <person name="Leendertz F.H."/>
        </authorList>
    </citation>
    <scope>NUCLEOTIDE SEQUENCE [LARGE SCALE GENOMIC DNA]</scope>
    <source>
        <strain evidence="2 3">DSM 27208</strain>
    </source>
</reference>
<dbReference type="RefSeq" id="WP_097007395.1">
    <property type="nucleotide sequence ID" value="NZ_OBEJ01000001.1"/>
</dbReference>
<name>A0A285N496_NATPI</name>
<evidence type="ECO:0000259" key="1">
    <source>
        <dbReference type="Pfam" id="PF18545"/>
    </source>
</evidence>